<feature type="compositionally biased region" description="Low complexity" evidence="1">
    <location>
        <begin position="185"/>
        <end position="198"/>
    </location>
</feature>
<evidence type="ECO:0000313" key="2">
    <source>
        <dbReference type="EMBL" id="KAF0719146.1"/>
    </source>
</evidence>
<feature type="compositionally biased region" description="Basic and acidic residues" evidence="1">
    <location>
        <begin position="16"/>
        <end position="39"/>
    </location>
</feature>
<name>A0A485KA56_9STRA</name>
<evidence type="ECO:0000313" key="3">
    <source>
        <dbReference type="EMBL" id="VFT78455.1"/>
    </source>
</evidence>
<dbReference type="EMBL" id="VJMH01000089">
    <property type="protein sequence ID" value="KAF0719146.1"/>
    <property type="molecule type" value="Genomic_DNA"/>
</dbReference>
<feature type="region of interest" description="Disordered" evidence="1">
    <location>
        <begin position="418"/>
        <end position="468"/>
    </location>
</feature>
<keyword evidence="4" id="KW-1185">Reference proteome</keyword>
<dbReference type="EMBL" id="CAADRA010000089">
    <property type="protein sequence ID" value="VFT78455.1"/>
    <property type="molecule type" value="Genomic_DNA"/>
</dbReference>
<sequence length="468" mass="51510">MADAFVASSKAVHFSGRDRSSFRMERQTKRTLKQPERDACGATQSAREETIEGVVIVEHTKLGECELRNSTQVETIAKQHKSSVLEETLVEMLQNTVLTECTTMASEAVTPAKADKSQPQHEVRDCDGSISLDNNIADEDIHLGCRKDADLHFIDLAPTSPHKGETSSTTLAAADRVKRALPRQPTTSEATKSTTEKTPAPPPKVANIIVGGFAGEDIQPIARSIHLLELGRVVLAKAEEEVVAMCRTSTWHTGIDLICFVVGRNLDKAVSMLTLLMDLVGSRVVLIGGDSLNPSKTDAVMYQCNAIGALCFATMPVDYTQLGKCIRSTFAASPQKYIVYPPARKKVRPMVRLYKALSKRGNAKQADVLVHPPKDTTVQSTIVDSSRTWFQNDVKLPSLRHLAKTSFSKWSARGKHLLETPQPPCDDSAKAKKESSARTSSMKPRKPTDTPMKPKKMRRRLRRLSAKE</sequence>
<evidence type="ECO:0000313" key="4">
    <source>
        <dbReference type="Proteomes" id="UP000332933"/>
    </source>
</evidence>
<dbReference type="AlphaFoldDB" id="A0A485KA56"/>
<protein>
    <submittedName>
        <fullName evidence="3">Aste57867_1236 protein</fullName>
    </submittedName>
</protein>
<organism evidence="3 4">
    <name type="scientific">Aphanomyces stellatus</name>
    <dbReference type="NCBI Taxonomy" id="120398"/>
    <lineage>
        <taxon>Eukaryota</taxon>
        <taxon>Sar</taxon>
        <taxon>Stramenopiles</taxon>
        <taxon>Oomycota</taxon>
        <taxon>Saprolegniomycetes</taxon>
        <taxon>Saprolegniales</taxon>
        <taxon>Verrucalvaceae</taxon>
        <taxon>Aphanomyces</taxon>
    </lineage>
</organism>
<feature type="compositionally biased region" description="Basic residues" evidence="1">
    <location>
        <begin position="453"/>
        <end position="468"/>
    </location>
</feature>
<feature type="compositionally biased region" description="Basic and acidic residues" evidence="1">
    <location>
        <begin position="427"/>
        <end position="436"/>
    </location>
</feature>
<accession>A0A485KA56</accession>
<proteinExistence type="predicted"/>
<dbReference type="Proteomes" id="UP000332933">
    <property type="component" value="Unassembled WGS sequence"/>
</dbReference>
<reference evidence="2" key="2">
    <citation type="submission" date="2019-06" db="EMBL/GenBank/DDBJ databases">
        <title>Genomics analysis of Aphanomyces spp. identifies a new class of oomycete effector associated with host adaptation.</title>
        <authorList>
            <person name="Gaulin E."/>
        </authorList>
    </citation>
    <scope>NUCLEOTIDE SEQUENCE</scope>
    <source>
        <strain evidence="2">CBS 578.67</strain>
    </source>
</reference>
<feature type="region of interest" description="Disordered" evidence="1">
    <location>
        <begin position="16"/>
        <end position="45"/>
    </location>
</feature>
<feature type="region of interest" description="Disordered" evidence="1">
    <location>
        <begin position="179"/>
        <end position="203"/>
    </location>
</feature>
<evidence type="ECO:0000256" key="1">
    <source>
        <dbReference type="SAM" id="MobiDB-lite"/>
    </source>
</evidence>
<gene>
    <name evidence="3" type="primary">Aste57867_1236</name>
    <name evidence="2" type="ORF">As57867_001235</name>
    <name evidence="3" type="ORF">ASTE57867_1236</name>
</gene>
<reference evidence="3 4" key="1">
    <citation type="submission" date="2019-03" db="EMBL/GenBank/DDBJ databases">
        <authorList>
            <person name="Gaulin E."/>
            <person name="Dumas B."/>
        </authorList>
    </citation>
    <scope>NUCLEOTIDE SEQUENCE [LARGE SCALE GENOMIC DNA]</scope>
    <source>
        <strain evidence="3">CBS 568.67</strain>
    </source>
</reference>